<reference evidence="6 7" key="1">
    <citation type="submission" date="2024-06" db="EMBL/GenBank/DDBJ databases">
        <title>Genomic Encyclopedia of Type Strains, Phase IV (KMG-IV): sequencing the most valuable type-strain genomes for metagenomic binning, comparative biology and taxonomic classification.</title>
        <authorList>
            <person name="Goeker M."/>
        </authorList>
    </citation>
    <scope>NUCLEOTIDE SEQUENCE [LARGE SCALE GENOMIC DNA]</scope>
    <source>
        <strain evidence="6 7">DSM 29492</strain>
    </source>
</reference>
<evidence type="ECO:0000313" key="7">
    <source>
        <dbReference type="Proteomes" id="UP001549106"/>
    </source>
</evidence>
<sequence length="295" mass="34126">MEIRNLESFIQVAELGSFTKAAESLGYTQSSVSTQIRQLEKELGIPLFERINHRVRLTEKGKEILNLTHELFRTAEAIKKTADNPLTLSGHIRIATAPSLCHWLFQNNFEQFHRHFPDISLEVISTSTEEMFRLLSQNEIDLVYTLDHHIYDRNYVIAYEAPVSCHFFCSSAHPLASRESVPVKQLIHESFILTERNTSYQKLLDQHLTSLSLEITPFLELSDTSLITQMLQKGLEVSFLPDYVAETAIQEKKLARIPVPDLNIEIWKQILYHKNKWISPEIQAVIDYMGREVFQ</sequence>
<evidence type="ECO:0000313" key="6">
    <source>
        <dbReference type="EMBL" id="MET3750162.1"/>
    </source>
</evidence>
<evidence type="ECO:0000256" key="2">
    <source>
        <dbReference type="ARBA" id="ARBA00023015"/>
    </source>
</evidence>
<dbReference type="InterPro" id="IPR005119">
    <property type="entry name" value="LysR_subst-bd"/>
</dbReference>
<gene>
    <name evidence="6" type="ORF">ABID24_001406</name>
</gene>
<dbReference type="InterPro" id="IPR036388">
    <property type="entry name" value="WH-like_DNA-bd_sf"/>
</dbReference>
<proteinExistence type="inferred from homology"/>
<comment type="caution">
    <text evidence="6">The sequence shown here is derived from an EMBL/GenBank/DDBJ whole genome shotgun (WGS) entry which is preliminary data.</text>
</comment>
<dbReference type="EMBL" id="JBEPMJ010000008">
    <property type="protein sequence ID" value="MET3750162.1"/>
    <property type="molecule type" value="Genomic_DNA"/>
</dbReference>
<organism evidence="6 7">
    <name type="scientific">Blautia caecimuris</name>
    <dbReference type="NCBI Taxonomy" id="1796615"/>
    <lineage>
        <taxon>Bacteria</taxon>
        <taxon>Bacillati</taxon>
        <taxon>Bacillota</taxon>
        <taxon>Clostridia</taxon>
        <taxon>Lachnospirales</taxon>
        <taxon>Lachnospiraceae</taxon>
        <taxon>Blautia</taxon>
    </lineage>
</organism>
<protein>
    <submittedName>
        <fullName evidence="6">DNA-binding transcriptional LysR family regulator</fullName>
    </submittedName>
</protein>
<accession>A0ABV2M463</accession>
<dbReference type="SUPFAM" id="SSF46785">
    <property type="entry name" value="Winged helix' DNA-binding domain"/>
    <property type="match status" value="1"/>
</dbReference>
<dbReference type="PROSITE" id="PS50931">
    <property type="entry name" value="HTH_LYSR"/>
    <property type="match status" value="1"/>
</dbReference>
<evidence type="ECO:0000256" key="1">
    <source>
        <dbReference type="ARBA" id="ARBA00009437"/>
    </source>
</evidence>
<dbReference type="SUPFAM" id="SSF53850">
    <property type="entry name" value="Periplasmic binding protein-like II"/>
    <property type="match status" value="1"/>
</dbReference>
<dbReference type="InterPro" id="IPR036390">
    <property type="entry name" value="WH_DNA-bd_sf"/>
</dbReference>
<keyword evidence="2" id="KW-0805">Transcription regulation</keyword>
<keyword evidence="4" id="KW-0804">Transcription</keyword>
<comment type="similarity">
    <text evidence="1">Belongs to the LysR transcriptional regulatory family.</text>
</comment>
<evidence type="ECO:0000256" key="4">
    <source>
        <dbReference type="ARBA" id="ARBA00023163"/>
    </source>
</evidence>
<dbReference type="PRINTS" id="PR00039">
    <property type="entry name" value="HTHLYSR"/>
</dbReference>
<dbReference type="Gene3D" id="3.40.190.290">
    <property type="match status" value="1"/>
</dbReference>
<dbReference type="InterPro" id="IPR000847">
    <property type="entry name" value="LysR_HTH_N"/>
</dbReference>
<feature type="domain" description="HTH lysR-type" evidence="5">
    <location>
        <begin position="1"/>
        <end position="58"/>
    </location>
</feature>
<dbReference type="Pfam" id="PF03466">
    <property type="entry name" value="LysR_substrate"/>
    <property type="match status" value="1"/>
</dbReference>
<dbReference type="Pfam" id="PF00126">
    <property type="entry name" value="HTH_1"/>
    <property type="match status" value="1"/>
</dbReference>
<dbReference type="GO" id="GO:0003677">
    <property type="term" value="F:DNA binding"/>
    <property type="evidence" value="ECO:0007669"/>
    <property type="project" value="UniProtKB-KW"/>
</dbReference>
<dbReference type="Gene3D" id="1.10.10.10">
    <property type="entry name" value="Winged helix-like DNA-binding domain superfamily/Winged helix DNA-binding domain"/>
    <property type="match status" value="1"/>
</dbReference>
<evidence type="ECO:0000259" key="5">
    <source>
        <dbReference type="PROSITE" id="PS50931"/>
    </source>
</evidence>
<keyword evidence="3 6" id="KW-0238">DNA-binding</keyword>
<dbReference type="RefSeq" id="WP_257464437.1">
    <property type="nucleotide sequence ID" value="NZ_BAABXP010000002.1"/>
</dbReference>
<dbReference type="PANTHER" id="PTHR30126">
    <property type="entry name" value="HTH-TYPE TRANSCRIPTIONAL REGULATOR"/>
    <property type="match status" value="1"/>
</dbReference>
<dbReference type="CDD" id="cd05466">
    <property type="entry name" value="PBP2_LTTR_substrate"/>
    <property type="match status" value="1"/>
</dbReference>
<dbReference type="PANTHER" id="PTHR30126:SF40">
    <property type="entry name" value="HTH-TYPE TRANSCRIPTIONAL REGULATOR GLTR"/>
    <property type="match status" value="1"/>
</dbReference>
<dbReference type="Proteomes" id="UP001549106">
    <property type="component" value="Unassembled WGS sequence"/>
</dbReference>
<evidence type="ECO:0000256" key="3">
    <source>
        <dbReference type="ARBA" id="ARBA00023125"/>
    </source>
</evidence>
<keyword evidence="7" id="KW-1185">Reference proteome</keyword>
<name>A0ABV2M463_9FIRM</name>